<keyword evidence="5 8" id="KW-0408">Iron</keyword>
<dbReference type="Proteomes" id="UP000036987">
    <property type="component" value="Unassembled WGS sequence"/>
</dbReference>
<dbReference type="AlphaFoldDB" id="A0A0K9PNE1"/>
<dbReference type="STRING" id="29655.A0A0K9PNE1"/>
<sequence>MCPTHSFFCQVGPTKKSPKPPAIDYKKNTHTQTIDFDSFIDNSSFASLSVITMIALSEVYASQPVNVRHLDFNSIGELPETHAWPRHLDRPRLDEPVPVIDLRDPNVLALITHACETWGMFQITGHDIPISLLDVAESECCRLFSLPVDDKLKALRPPDGVSGYGVARISSFFNKLMWSEGFTIVGDTTDNARKLWPHPHDHRRFCETIEEYKEQIRSLTMRLMTLIFSSLGLRDEDEDRSSYKEASSVVQLNSYPPCPDPDRAMGLAAHTDSSLLTVLYQSSTSGLQVLRVSDENGPERWVEVPSLRGALVVNIGDLFQILSNGRYRSVLHRAVVNRTKHRFSIAYIHGPPAHIKISPLTAILDPLIGPLYRGVIWSDYLVLKANHFNEALGSLRVEEKEDK</sequence>
<evidence type="ECO:0000313" key="10">
    <source>
        <dbReference type="EMBL" id="KMZ69735.1"/>
    </source>
</evidence>
<evidence type="ECO:0000256" key="7">
    <source>
        <dbReference type="ARBA" id="ARBA00066695"/>
    </source>
</evidence>
<evidence type="ECO:0000259" key="9">
    <source>
        <dbReference type="PROSITE" id="PS51471"/>
    </source>
</evidence>
<dbReference type="InterPro" id="IPR050231">
    <property type="entry name" value="Iron_ascorbate_oxido_reductase"/>
</dbReference>
<name>A0A0K9PNE1_ZOSMR</name>
<keyword evidence="3" id="KW-0223">Dioxygenase</keyword>
<feature type="domain" description="Fe2OG dioxygenase" evidence="9">
    <location>
        <begin position="245"/>
        <end position="351"/>
    </location>
</feature>
<comment type="cofactor">
    <cofactor evidence="1">
        <name>L-ascorbate</name>
        <dbReference type="ChEBI" id="CHEBI:38290"/>
    </cofactor>
</comment>
<dbReference type="GO" id="GO:0046872">
    <property type="term" value="F:metal ion binding"/>
    <property type="evidence" value="ECO:0007669"/>
    <property type="project" value="UniProtKB-KW"/>
</dbReference>
<dbReference type="InterPro" id="IPR044861">
    <property type="entry name" value="IPNS-like_FE2OG_OXY"/>
</dbReference>
<evidence type="ECO:0000256" key="4">
    <source>
        <dbReference type="ARBA" id="ARBA00023002"/>
    </source>
</evidence>
<dbReference type="OMA" id="AGKLMWL"/>
<dbReference type="PANTHER" id="PTHR47990">
    <property type="entry name" value="2-OXOGLUTARATE (2OG) AND FE(II)-DEPENDENT OXYGENASE SUPERFAMILY PROTEIN-RELATED"/>
    <property type="match status" value="1"/>
</dbReference>
<dbReference type="InterPro" id="IPR026992">
    <property type="entry name" value="DIOX_N"/>
</dbReference>
<evidence type="ECO:0000256" key="6">
    <source>
        <dbReference type="ARBA" id="ARBA00052181"/>
    </source>
</evidence>
<evidence type="ECO:0000256" key="5">
    <source>
        <dbReference type="ARBA" id="ARBA00023004"/>
    </source>
</evidence>
<gene>
    <name evidence="10" type="ORF">ZOSMA_208G00280</name>
</gene>
<evidence type="ECO:0000313" key="11">
    <source>
        <dbReference type="Proteomes" id="UP000036987"/>
    </source>
</evidence>
<evidence type="ECO:0000256" key="1">
    <source>
        <dbReference type="ARBA" id="ARBA00001961"/>
    </source>
</evidence>
<comment type="similarity">
    <text evidence="8">Belongs to the iron/ascorbate-dependent oxidoreductase family.</text>
</comment>
<dbReference type="InterPro" id="IPR005123">
    <property type="entry name" value="Oxoglu/Fe-dep_dioxygenase_dom"/>
</dbReference>
<reference evidence="11" key="1">
    <citation type="journal article" date="2016" name="Nature">
        <title>The genome of the seagrass Zostera marina reveals angiosperm adaptation to the sea.</title>
        <authorList>
            <person name="Olsen J.L."/>
            <person name="Rouze P."/>
            <person name="Verhelst B."/>
            <person name="Lin Y.-C."/>
            <person name="Bayer T."/>
            <person name="Collen J."/>
            <person name="Dattolo E."/>
            <person name="De Paoli E."/>
            <person name="Dittami S."/>
            <person name="Maumus F."/>
            <person name="Michel G."/>
            <person name="Kersting A."/>
            <person name="Lauritano C."/>
            <person name="Lohaus R."/>
            <person name="Toepel M."/>
            <person name="Tonon T."/>
            <person name="Vanneste K."/>
            <person name="Amirebrahimi M."/>
            <person name="Brakel J."/>
            <person name="Bostroem C."/>
            <person name="Chovatia M."/>
            <person name="Grimwood J."/>
            <person name="Jenkins J.W."/>
            <person name="Jueterbock A."/>
            <person name="Mraz A."/>
            <person name="Stam W.T."/>
            <person name="Tice H."/>
            <person name="Bornberg-Bauer E."/>
            <person name="Green P.J."/>
            <person name="Pearson G.A."/>
            <person name="Procaccini G."/>
            <person name="Duarte C.M."/>
            <person name="Schmutz J."/>
            <person name="Reusch T.B.H."/>
            <person name="Van de Peer Y."/>
        </authorList>
    </citation>
    <scope>NUCLEOTIDE SEQUENCE [LARGE SCALE GENOMIC DNA]</scope>
    <source>
        <strain evidence="11">cv. Finnish</strain>
    </source>
</reference>
<keyword evidence="2 8" id="KW-0479">Metal-binding</keyword>
<dbReference type="Pfam" id="PF03171">
    <property type="entry name" value="2OG-FeII_Oxy"/>
    <property type="match status" value="1"/>
</dbReference>
<accession>A0A0K9PNE1</accession>
<dbReference type="FunFam" id="2.60.120.330:FF:000013">
    <property type="entry name" value="Gibberellin 3-beta-dioxygenase 1"/>
    <property type="match status" value="1"/>
</dbReference>
<dbReference type="Gene3D" id="2.60.120.330">
    <property type="entry name" value="B-lactam Antibiotic, Isopenicillin N Synthase, Chain"/>
    <property type="match status" value="1"/>
</dbReference>
<evidence type="ECO:0000256" key="8">
    <source>
        <dbReference type="RuleBase" id="RU003682"/>
    </source>
</evidence>
<dbReference type="GO" id="GO:0009416">
    <property type="term" value="P:response to light stimulus"/>
    <property type="evidence" value="ECO:0000318"/>
    <property type="project" value="GO_Central"/>
</dbReference>
<evidence type="ECO:0000256" key="3">
    <source>
        <dbReference type="ARBA" id="ARBA00022964"/>
    </source>
</evidence>
<dbReference type="EMBL" id="LFYR01000753">
    <property type="protein sequence ID" value="KMZ69735.1"/>
    <property type="molecule type" value="Genomic_DNA"/>
</dbReference>
<comment type="caution">
    <text evidence="10">The sequence shown here is derived from an EMBL/GenBank/DDBJ whole genome shotgun (WGS) entry which is preliminary data.</text>
</comment>
<keyword evidence="11" id="KW-1185">Reference proteome</keyword>
<dbReference type="GO" id="GO:0016707">
    <property type="term" value="F:gibberellin 3-beta-dioxygenase activity"/>
    <property type="evidence" value="ECO:0000318"/>
    <property type="project" value="GO_Central"/>
</dbReference>
<dbReference type="PROSITE" id="PS51471">
    <property type="entry name" value="FE2OG_OXY"/>
    <property type="match status" value="1"/>
</dbReference>
<organism evidence="10 11">
    <name type="scientific">Zostera marina</name>
    <name type="common">Eelgrass</name>
    <dbReference type="NCBI Taxonomy" id="29655"/>
    <lineage>
        <taxon>Eukaryota</taxon>
        <taxon>Viridiplantae</taxon>
        <taxon>Streptophyta</taxon>
        <taxon>Embryophyta</taxon>
        <taxon>Tracheophyta</taxon>
        <taxon>Spermatophyta</taxon>
        <taxon>Magnoliopsida</taxon>
        <taxon>Liliopsida</taxon>
        <taxon>Zosteraceae</taxon>
        <taxon>Zostera</taxon>
    </lineage>
</organism>
<dbReference type="OrthoDB" id="288590at2759"/>
<protein>
    <recommendedName>
        <fullName evidence="7">gibberellin 3beta-dioxygenase</fullName>
        <ecNumber evidence="7">1.14.11.15</ecNumber>
    </recommendedName>
</protein>
<evidence type="ECO:0000256" key="2">
    <source>
        <dbReference type="ARBA" id="ARBA00022723"/>
    </source>
</evidence>
<dbReference type="Pfam" id="PF14226">
    <property type="entry name" value="DIOX_N"/>
    <property type="match status" value="1"/>
</dbReference>
<dbReference type="EC" id="1.14.11.15" evidence="7"/>
<comment type="catalytic activity">
    <reaction evidence="6">
        <text>gibberellin A20 + 2-oxoglutarate + O2 = gibberellin A1 + succinate + CO2</text>
        <dbReference type="Rhea" id="RHEA:10104"/>
        <dbReference type="ChEBI" id="CHEBI:15379"/>
        <dbReference type="ChEBI" id="CHEBI:16526"/>
        <dbReference type="ChEBI" id="CHEBI:16810"/>
        <dbReference type="ChEBI" id="CHEBI:30031"/>
        <dbReference type="ChEBI" id="CHEBI:58524"/>
        <dbReference type="ChEBI" id="CHEBI:58526"/>
        <dbReference type="EC" id="1.14.11.15"/>
    </reaction>
</comment>
<dbReference type="GO" id="GO:0009686">
    <property type="term" value="P:gibberellin biosynthetic process"/>
    <property type="evidence" value="ECO:0000318"/>
    <property type="project" value="GO_Central"/>
</dbReference>
<dbReference type="InterPro" id="IPR027443">
    <property type="entry name" value="IPNS-like_sf"/>
</dbReference>
<proteinExistence type="inferred from homology"/>
<dbReference type="SUPFAM" id="SSF51197">
    <property type="entry name" value="Clavaminate synthase-like"/>
    <property type="match status" value="1"/>
</dbReference>
<keyword evidence="4 8" id="KW-0560">Oxidoreductase</keyword>